<dbReference type="PANTHER" id="PTHR31668:SF4">
    <property type="entry name" value="TRANSCRIPTIONAL ACTIVATOR PROTEIN DAL81"/>
    <property type="match status" value="1"/>
</dbReference>
<feature type="region of interest" description="Disordered" evidence="2">
    <location>
        <begin position="437"/>
        <end position="463"/>
    </location>
</feature>
<dbReference type="PROSITE" id="PS50048">
    <property type="entry name" value="ZN2_CY6_FUNGAL_2"/>
    <property type="match status" value="1"/>
</dbReference>
<evidence type="ECO:0000256" key="1">
    <source>
        <dbReference type="ARBA" id="ARBA00023242"/>
    </source>
</evidence>
<evidence type="ECO:0000313" key="5">
    <source>
        <dbReference type="Proteomes" id="UP000813427"/>
    </source>
</evidence>
<name>A0A8K0S812_9HYPO</name>
<protein>
    <recommendedName>
        <fullName evidence="3">Zn(2)-C6 fungal-type domain-containing protein</fullName>
    </recommendedName>
</protein>
<dbReference type="InterPro" id="IPR036864">
    <property type="entry name" value="Zn2-C6_fun-type_DNA-bd_sf"/>
</dbReference>
<keyword evidence="1" id="KW-0539">Nucleus</keyword>
<feature type="compositionally biased region" description="Low complexity" evidence="2">
    <location>
        <begin position="437"/>
        <end position="450"/>
    </location>
</feature>
<dbReference type="EMBL" id="JAGPXF010000002">
    <property type="protein sequence ID" value="KAH7257008.1"/>
    <property type="molecule type" value="Genomic_DNA"/>
</dbReference>
<feature type="compositionally biased region" description="Low complexity" evidence="2">
    <location>
        <begin position="194"/>
        <end position="204"/>
    </location>
</feature>
<proteinExistence type="predicted"/>
<dbReference type="InterPro" id="IPR001138">
    <property type="entry name" value="Zn2Cys6_DnaBD"/>
</dbReference>
<dbReference type="GO" id="GO:0001080">
    <property type="term" value="P:nitrogen catabolite activation of transcription from RNA polymerase II promoter"/>
    <property type="evidence" value="ECO:0007669"/>
    <property type="project" value="TreeGrafter"/>
</dbReference>
<dbReference type="Gene3D" id="4.10.240.10">
    <property type="entry name" value="Zn(2)-C6 fungal-type DNA-binding domain"/>
    <property type="match status" value="1"/>
</dbReference>
<dbReference type="AlphaFoldDB" id="A0A8K0S812"/>
<dbReference type="SUPFAM" id="SSF57701">
    <property type="entry name" value="Zn2/Cys6 DNA-binding domain"/>
    <property type="match status" value="1"/>
</dbReference>
<comment type="caution">
    <text evidence="4">The sequence shown here is derived from an EMBL/GenBank/DDBJ whole genome shotgun (WGS) entry which is preliminary data.</text>
</comment>
<sequence>MAIPLSLDCSKSYPLGAAGAWESISAVSHPMISVMSYHYPPLSTADNEMGIPPHPGFMPSYTVPSQQLSSLTMVDPHNPPPLGPEHDMNINGAYSAEGSVSLHHSETDDQQQQLGNSGEKKRNKLGYHRTSVACGHCRRRKIRCITSPNDTQGRCINCIRLKKDCSFYPVDQASIDDPRGKQASRPPAAPKGHSATSSPATPTSKLAEQPKKVKAPFVPSSKRPVPIAVPRITEAAGVQGFPPQARASLPSPGDLAHVEPGPQNSTNWMVTAPDQSPTSSSDLSTPWQAYTSRSPMSAQFSPFTSVAQSPSAWPPGTSEPVLQGDIEMAWGQFSTPTRSMSYGGESFTGNNPSQYSLMAQGRQFERRPSALSDAYTASATGIIPGFDGSNVNATVPFPPGAMPPANYTTWDQTQAYPGYTYMKNEDAYGDGWSQIERGQAQRSQASSGQQVMNNGHMNVYQTQ</sequence>
<dbReference type="PANTHER" id="PTHR31668">
    <property type="entry name" value="GLUCOSE TRANSPORT TRANSCRIPTION REGULATOR RGT1-RELATED-RELATED"/>
    <property type="match status" value="1"/>
</dbReference>
<dbReference type="OrthoDB" id="4150019at2759"/>
<reference evidence="4" key="1">
    <citation type="journal article" date="2021" name="Nat. Commun.">
        <title>Genetic determinants of endophytism in the Arabidopsis root mycobiome.</title>
        <authorList>
            <person name="Mesny F."/>
            <person name="Miyauchi S."/>
            <person name="Thiergart T."/>
            <person name="Pickel B."/>
            <person name="Atanasova L."/>
            <person name="Karlsson M."/>
            <person name="Huettel B."/>
            <person name="Barry K.W."/>
            <person name="Haridas S."/>
            <person name="Chen C."/>
            <person name="Bauer D."/>
            <person name="Andreopoulos W."/>
            <person name="Pangilinan J."/>
            <person name="LaButti K."/>
            <person name="Riley R."/>
            <person name="Lipzen A."/>
            <person name="Clum A."/>
            <person name="Drula E."/>
            <person name="Henrissat B."/>
            <person name="Kohler A."/>
            <person name="Grigoriev I.V."/>
            <person name="Martin F.M."/>
            <person name="Hacquard S."/>
        </authorList>
    </citation>
    <scope>NUCLEOTIDE SEQUENCE</scope>
    <source>
        <strain evidence="4">MPI-SDFR-AT-0068</strain>
    </source>
</reference>
<dbReference type="CDD" id="cd00067">
    <property type="entry name" value="GAL4"/>
    <property type="match status" value="1"/>
</dbReference>
<dbReference type="InterPro" id="IPR050797">
    <property type="entry name" value="Carb_Metab_Trans_Reg"/>
</dbReference>
<dbReference type="GO" id="GO:0005634">
    <property type="term" value="C:nucleus"/>
    <property type="evidence" value="ECO:0007669"/>
    <property type="project" value="TreeGrafter"/>
</dbReference>
<dbReference type="GO" id="GO:0000981">
    <property type="term" value="F:DNA-binding transcription factor activity, RNA polymerase II-specific"/>
    <property type="evidence" value="ECO:0007669"/>
    <property type="project" value="InterPro"/>
</dbReference>
<feature type="domain" description="Zn(2)-C6 fungal-type" evidence="3">
    <location>
        <begin position="133"/>
        <end position="167"/>
    </location>
</feature>
<organism evidence="4 5">
    <name type="scientific">Fusarium tricinctum</name>
    <dbReference type="NCBI Taxonomy" id="61284"/>
    <lineage>
        <taxon>Eukaryota</taxon>
        <taxon>Fungi</taxon>
        <taxon>Dikarya</taxon>
        <taxon>Ascomycota</taxon>
        <taxon>Pezizomycotina</taxon>
        <taxon>Sordariomycetes</taxon>
        <taxon>Hypocreomycetidae</taxon>
        <taxon>Hypocreales</taxon>
        <taxon>Nectriaceae</taxon>
        <taxon>Fusarium</taxon>
        <taxon>Fusarium tricinctum species complex</taxon>
    </lineage>
</organism>
<feature type="compositionally biased region" description="Polar residues" evidence="2">
    <location>
        <begin position="451"/>
        <end position="463"/>
    </location>
</feature>
<feature type="region of interest" description="Disordered" evidence="2">
    <location>
        <begin position="173"/>
        <end position="219"/>
    </location>
</feature>
<dbReference type="SMART" id="SM00066">
    <property type="entry name" value="GAL4"/>
    <property type="match status" value="1"/>
</dbReference>
<dbReference type="PROSITE" id="PS00463">
    <property type="entry name" value="ZN2_CY6_FUNGAL_1"/>
    <property type="match status" value="1"/>
</dbReference>
<evidence type="ECO:0000313" key="4">
    <source>
        <dbReference type="EMBL" id="KAH7257008.1"/>
    </source>
</evidence>
<dbReference type="GO" id="GO:0008270">
    <property type="term" value="F:zinc ion binding"/>
    <property type="evidence" value="ECO:0007669"/>
    <property type="project" value="InterPro"/>
</dbReference>
<dbReference type="Pfam" id="PF00172">
    <property type="entry name" value="Zn_clus"/>
    <property type="match status" value="1"/>
</dbReference>
<evidence type="ECO:0000259" key="3">
    <source>
        <dbReference type="PROSITE" id="PS50048"/>
    </source>
</evidence>
<dbReference type="Proteomes" id="UP000813427">
    <property type="component" value="Unassembled WGS sequence"/>
</dbReference>
<evidence type="ECO:0000256" key="2">
    <source>
        <dbReference type="SAM" id="MobiDB-lite"/>
    </source>
</evidence>
<gene>
    <name evidence="4" type="ORF">BKA59DRAFT_95240</name>
</gene>
<keyword evidence="5" id="KW-1185">Reference proteome</keyword>
<feature type="region of interest" description="Disordered" evidence="2">
    <location>
        <begin position="100"/>
        <end position="124"/>
    </location>
</feature>
<accession>A0A8K0S812</accession>